<dbReference type="AlphaFoldDB" id="A0A0G1RTY3"/>
<protein>
    <recommendedName>
        <fullName evidence="2">DUF305 domain-containing protein</fullName>
    </recommendedName>
</protein>
<keyword evidence="1" id="KW-1133">Transmembrane helix</keyword>
<feature type="transmembrane region" description="Helical" evidence="1">
    <location>
        <begin position="6"/>
        <end position="25"/>
    </location>
</feature>
<dbReference type="EMBL" id="LCNT01000009">
    <property type="protein sequence ID" value="KKU60556.1"/>
    <property type="molecule type" value="Genomic_DNA"/>
</dbReference>
<dbReference type="Pfam" id="PF03713">
    <property type="entry name" value="DUF305"/>
    <property type="match status" value="1"/>
</dbReference>
<dbReference type="InterPro" id="IPR005183">
    <property type="entry name" value="DUF305_CopM-like"/>
</dbReference>
<dbReference type="Gene3D" id="1.20.1260.10">
    <property type="match status" value="1"/>
</dbReference>
<keyword evidence="1" id="KW-0472">Membrane</keyword>
<gene>
    <name evidence="3" type="ORF">UX85_C0009G0009</name>
</gene>
<evidence type="ECO:0000259" key="2">
    <source>
        <dbReference type="Pfam" id="PF03713"/>
    </source>
</evidence>
<name>A0A0G1RTY3_9BACT</name>
<dbReference type="Proteomes" id="UP000033860">
    <property type="component" value="Unassembled WGS sequence"/>
</dbReference>
<evidence type="ECO:0000313" key="4">
    <source>
        <dbReference type="Proteomes" id="UP000033860"/>
    </source>
</evidence>
<evidence type="ECO:0000256" key="1">
    <source>
        <dbReference type="SAM" id="Phobius"/>
    </source>
</evidence>
<dbReference type="PANTHER" id="PTHR36933:SF1">
    <property type="entry name" value="SLL0788 PROTEIN"/>
    <property type="match status" value="1"/>
</dbReference>
<sequence length="210" mass="23300">MKNNPLVIGIIGAIIGGVLVWFLLVNSSNSNVGGMMGIRQTYNQGQQNTPTAMGNLDSHFIEQMIPHHEGAIAMAKLAQQKATRPEIKTLANNVITSQSQEIVQMKKWYKDWFGVEVPENANAGIGMGRGMMRGGMMGNATDTGALQEADNFDKAFIEEMIPHHQTAIMMANMLAAGTSRPEMKKLAQDIIDAQTKEINEMRRWYQNWGY</sequence>
<dbReference type="PANTHER" id="PTHR36933">
    <property type="entry name" value="SLL0788 PROTEIN"/>
    <property type="match status" value="1"/>
</dbReference>
<feature type="domain" description="DUF305" evidence="2">
    <location>
        <begin position="57"/>
        <end position="205"/>
    </location>
</feature>
<dbReference type="InterPro" id="IPR012347">
    <property type="entry name" value="Ferritin-like"/>
</dbReference>
<evidence type="ECO:0000313" key="3">
    <source>
        <dbReference type="EMBL" id="KKU60556.1"/>
    </source>
</evidence>
<organism evidence="3 4">
    <name type="scientific">Candidatus Beckwithbacteria bacterium GW2011_GWB1_47_15</name>
    <dbReference type="NCBI Taxonomy" id="1618371"/>
    <lineage>
        <taxon>Bacteria</taxon>
        <taxon>Candidatus Beckwithiibacteriota</taxon>
    </lineage>
</organism>
<reference evidence="3 4" key="1">
    <citation type="journal article" date="2015" name="Nature">
        <title>rRNA introns, odd ribosomes, and small enigmatic genomes across a large radiation of phyla.</title>
        <authorList>
            <person name="Brown C.T."/>
            <person name="Hug L.A."/>
            <person name="Thomas B.C."/>
            <person name="Sharon I."/>
            <person name="Castelle C.J."/>
            <person name="Singh A."/>
            <person name="Wilkins M.J."/>
            <person name="Williams K.H."/>
            <person name="Banfield J.F."/>
        </authorList>
    </citation>
    <scope>NUCLEOTIDE SEQUENCE [LARGE SCALE GENOMIC DNA]</scope>
</reference>
<comment type="caution">
    <text evidence="3">The sequence shown here is derived from an EMBL/GenBank/DDBJ whole genome shotgun (WGS) entry which is preliminary data.</text>
</comment>
<accession>A0A0G1RTY3</accession>
<keyword evidence="1" id="KW-0812">Transmembrane</keyword>
<proteinExistence type="predicted"/>